<evidence type="ECO:0000256" key="4">
    <source>
        <dbReference type="ARBA" id="ARBA00022833"/>
    </source>
</evidence>
<name>A0ABQ2JMS1_9SPHN</name>
<accession>A0ABQ2JMS1</accession>
<dbReference type="Gene3D" id="3.60.15.10">
    <property type="entry name" value="Ribonuclease Z/Hydroxyacylglutathione hydrolase-like"/>
    <property type="match status" value="1"/>
</dbReference>
<comment type="cofactor">
    <cofactor evidence="1">
        <name>Zn(2+)</name>
        <dbReference type="ChEBI" id="CHEBI:29105"/>
    </cofactor>
</comment>
<proteinExistence type="predicted"/>
<organism evidence="6 7">
    <name type="scientific">Novosphingobium indicum</name>
    <dbReference type="NCBI Taxonomy" id="462949"/>
    <lineage>
        <taxon>Bacteria</taxon>
        <taxon>Pseudomonadati</taxon>
        <taxon>Pseudomonadota</taxon>
        <taxon>Alphaproteobacteria</taxon>
        <taxon>Sphingomonadales</taxon>
        <taxon>Sphingomonadaceae</taxon>
        <taxon>Novosphingobium</taxon>
    </lineage>
</organism>
<dbReference type="SMART" id="SM00849">
    <property type="entry name" value="Lactamase_B"/>
    <property type="match status" value="1"/>
</dbReference>
<dbReference type="GO" id="GO:0016787">
    <property type="term" value="F:hydrolase activity"/>
    <property type="evidence" value="ECO:0007669"/>
    <property type="project" value="UniProtKB-KW"/>
</dbReference>
<dbReference type="CDD" id="cd07737">
    <property type="entry name" value="YcbL-like_MBL-fold"/>
    <property type="match status" value="1"/>
</dbReference>
<evidence type="ECO:0000259" key="5">
    <source>
        <dbReference type="SMART" id="SM00849"/>
    </source>
</evidence>
<dbReference type="InterPro" id="IPR001279">
    <property type="entry name" value="Metallo-B-lactamas"/>
</dbReference>
<evidence type="ECO:0000256" key="1">
    <source>
        <dbReference type="ARBA" id="ARBA00001947"/>
    </source>
</evidence>
<evidence type="ECO:0000256" key="3">
    <source>
        <dbReference type="ARBA" id="ARBA00022801"/>
    </source>
</evidence>
<dbReference type="InterPro" id="IPR036866">
    <property type="entry name" value="RibonucZ/Hydroxyglut_hydro"/>
</dbReference>
<dbReference type="EMBL" id="BMLK01000007">
    <property type="protein sequence ID" value="GGN48239.1"/>
    <property type="molecule type" value="Genomic_DNA"/>
</dbReference>
<keyword evidence="3 6" id="KW-0378">Hydrolase</keyword>
<keyword evidence="4" id="KW-0862">Zinc</keyword>
<evidence type="ECO:0000256" key="2">
    <source>
        <dbReference type="ARBA" id="ARBA00022723"/>
    </source>
</evidence>
<evidence type="ECO:0000313" key="7">
    <source>
        <dbReference type="Proteomes" id="UP000605099"/>
    </source>
</evidence>
<keyword evidence="7" id="KW-1185">Reference proteome</keyword>
<evidence type="ECO:0000313" key="6">
    <source>
        <dbReference type="EMBL" id="GGN48239.1"/>
    </source>
</evidence>
<dbReference type="SUPFAM" id="SSF56281">
    <property type="entry name" value="Metallo-hydrolase/oxidoreductase"/>
    <property type="match status" value="1"/>
</dbReference>
<keyword evidence="2" id="KW-0479">Metal-binding</keyword>
<comment type="caution">
    <text evidence="6">The sequence shown here is derived from an EMBL/GenBank/DDBJ whole genome shotgun (WGS) entry which is preliminary data.</text>
</comment>
<sequence length="240" mass="26391">MQRLQSARTAAISGDMTETNQPMRVGIIPVTPLQQNCSLIWCTKTMRGALVDPGGDLPKLKQALEKTGVTLEKILVTHGHLDHCGQAGVLAKEMGVPIEGPQEEDRFWIAQLDDDGPRWNMEAHTFEPDRWLEDGDKVTVGELELDVVHCPGHTPGHVIFHHGPSQFAIVGDVLFQGGIGRWDFPRGNLQDLLDSITKKLWPLGDDVTFVPGHGPVSTFGDERRTNPYVSDAAIKRGLPV</sequence>
<protein>
    <submittedName>
        <fullName evidence="6">Zn-dependent hydrolase glyoxalase II family protein</fullName>
    </submittedName>
</protein>
<reference evidence="7" key="1">
    <citation type="journal article" date="2019" name="Int. J. Syst. Evol. Microbiol.">
        <title>The Global Catalogue of Microorganisms (GCM) 10K type strain sequencing project: providing services to taxonomists for standard genome sequencing and annotation.</title>
        <authorList>
            <consortium name="The Broad Institute Genomics Platform"/>
            <consortium name="The Broad Institute Genome Sequencing Center for Infectious Disease"/>
            <person name="Wu L."/>
            <person name="Ma J."/>
        </authorList>
    </citation>
    <scope>NUCLEOTIDE SEQUENCE [LARGE SCALE GENOMIC DNA]</scope>
    <source>
        <strain evidence="7">CGMCC 1.6784</strain>
    </source>
</reference>
<feature type="domain" description="Metallo-beta-lactamase" evidence="5">
    <location>
        <begin position="34"/>
        <end position="213"/>
    </location>
</feature>
<dbReference type="InterPro" id="IPR051453">
    <property type="entry name" value="MBL_Glyoxalase_II"/>
</dbReference>
<dbReference type="PANTHER" id="PTHR46233:SF3">
    <property type="entry name" value="HYDROXYACYLGLUTATHIONE HYDROLASE GLOC"/>
    <property type="match status" value="1"/>
</dbReference>
<gene>
    <name evidence="6" type="ORF">GCM10011349_17580</name>
</gene>
<dbReference type="Pfam" id="PF00753">
    <property type="entry name" value="Lactamase_B"/>
    <property type="match status" value="1"/>
</dbReference>
<dbReference type="PANTHER" id="PTHR46233">
    <property type="entry name" value="HYDROXYACYLGLUTATHIONE HYDROLASE GLOC"/>
    <property type="match status" value="1"/>
</dbReference>
<dbReference type="Proteomes" id="UP000605099">
    <property type="component" value="Unassembled WGS sequence"/>
</dbReference>